<keyword evidence="2" id="KW-0479">Metal-binding</keyword>
<dbReference type="CDD" id="cd19821">
    <property type="entry name" value="Bbox1_BBX-like"/>
    <property type="match status" value="2"/>
</dbReference>
<protein>
    <recommendedName>
        <fullName evidence="10">B box-type domain-containing protein</fullName>
    </recommendedName>
</protein>
<comment type="caution">
    <text evidence="11">The sequence shown here is derived from an EMBL/GenBank/DDBJ whole genome shotgun (WGS) entry which is preliminary data.</text>
</comment>
<dbReference type="Pfam" id="PF00643">
    <property type="entry name" value="zf-B_box"/>
    <property type="match status" value="1"/>
</dbReference>
<evidence type="ECO:0000256" key="6">
    <source>
        <dbReference type="ARBA" id="ARBA00023015"/>
    </source>
</evidence>
<evidence type="ECO:0000313" key="11">
    <source>
        <dbReference type="EMBL" id="KAK7382975.1"/>
    </source>
</evidence>
<keyword evidence="7" id="KW-0804">Transcription</keyword>
<sequence length="335" mass="37025">MKIECDVCNKHEASVFCTADEAALCDGCDHRVHHANKLASKHQRFSLLRPSPKQHPLCDVCQERRAFTFCQQDRAILCKECDVSIHSANQHTLKHDRFLLTGVKLSASALLRSSHTSSASHSNSSTINNNLALSVQGTASDSTSPSTTASTISDYFTQTLPGWLLEDFPDSFSVPFAFSKSDEMLPRFDAEVEGDLVSFSTENMGIWVPQAPPPLFSSSQMDGVIAQSDSNIKGSKSRLKDDNFTVPQISPSSNSKRARFSMVETNKQGSVSNLVSQNWQPSYPALRNRTFIIELLPFQKRKIVAMASTPNLKVCLVVALLVRIRTIDTVDGYHN</sequence>
<dbReference type="PANTHER" id="PTHR31832">
    <property type="entry name" value="B-BOX ZINC FINGER PROTEIN 22"/>
    <property type="match status" value="1"/>
</dbReference>
<dbReference type="FunFam" id="3.30.160.60:FF:000856">
    <property type="entry name" value="B-box zinc finger protein 21"/>
    <property type="match status" value="1"/>
</dbReference>
<keyword evidence="12" id="KW-1185">Reference proteome</keyword>
<dbReference type="AlphaFoldDB" id="A0AAN9RTJ0"/>
<keyword evidence="6" id="KW-0805">Transcription regulation</keyword>
<dbReference type="GO" id="GO:0008270">
    <property type="term" value="F:zinc ion binding"/>
    <property type="evidence" value="ECO:0007669"/>
    <property type="project" value="UniProtKB-KW"/>
</dbReference>
<dbReference type="SMART" id="SM00336">
    <property type="entry name" value="BBOX"/>
    <property type="match status" value="2"/>
</dbReference>
<evidence type="ECO:0000256" key="1">
    <source>
        <dbReference type="ARBA" id="ARBA00004123"/>
    </source>
</evidence>
<keyword evidence="8" id="KW-0539">Nucleus</keyword>
<gene>
    <name evidence="11" type="ORF">VNO78_28640</name>
</gene>
<name>A0AAN9RTJ0_PSOTE</name>
<dbReference type="PANTHER" id="PTHR31832:SF88">
    <property type="entry name" value="TRANSCRIPTION FACTOR INTERACTOR AND REGULATOR ZNF-B FAMILY-RELATED"/>
    <property type="match status" value="1"/>
</dbReference>
<evidence type="ECO:0000259" key="10">
    <source>
        <dbReference type="PROSITE" id="PS50119"/>
    </source>
</evidence>
<evidence type="ECO:0000256" key="9">
    <source>
        <dbReference type="PROSITE-ProRule" id="PRU00024"/>
    </source>
</evidence>
<keyword evidence="4 9" id="KW-0863">Zinc-finger</keyword>
<dbReference type="PROSITE" id="PS50119">
    <property type="entry name" value="ZF_BBOX"/>
    <property type="match status" value="2"/>
</dbReference>
<dbReference type="InterPro" id="IPR000315">
    <property type="entry name" value="Znf_B-box"/>
</dbReference>
<dbReference type="Proteomes" id="UP001386955">
    <property type="component" value="Unassembled WGS sequence"/>
</dbReference>
<keyword evidence="3" id="KW-0677">Repeat</keyword>
<evidence type="ECO:0000256" key="5">
    <source>
        <dbReference type="ARBA" id="ARBA00022833"/>
    </source>
</evidence>
<evidence type="ECO:0000256" key="3">
    <source>
        <dbReference type="ARBA" id="ARBA00022737"/>
    </source>
</evidence>
<proteinExistence type="predicted"/>
<dbReference type="GO" id="GO:0005634">
    <property type="term" value="C:nucleus"/>
    <property type="evidence" value="ECO:0007669"/>
    <property type="project" value="UniProtKB-SubCell"/>
</dbReference>
<feature type="domain" description="B box-type" evidence="10">
    <location>
        <begin position="1"/>
        <end position="47"/>
    </location>
</feature>
<evidence type="ECO:0000256" key="7">
    <source>
        <dbReference type="ARBA" id="ARBA00023163"/>
    </source>
</evidence>
<evidence type="ECO:0000256" key="4">
    <source>
        <dbReference type="ARBA" id="ARBA00022771"/>
    </source>
</evidence>
<evidence type="ECO:0000256" key="8">
    <source>
        <dbReference type="ARBA" id="ARBA00023242"/>
    </source>
</evidence>
<keyword evidence="5" id="KW-0862">Zinc</keyword>
<accession>A0AAN9RTJ0</accession>
<organism evidence="11 12">
    <name type="scientific">Psophocarpus tetragonolobus</name>
    <name type="common">Winged bean</name>
    <name type="synonym">Dolichos tetragonolobus</name>
    <dbReference type="NCBI Taxonomy" id="3891"/>
    <lineage>
        <taxon>Eukaryota</taxon>
        <taxon>Viridiplantae</taxon>
        <taxon>Streptophyta</taxon>
        <taxon>Embryophyta</taxon>
        <taxon>Tracheophyta</taxon>
        <taxon>Spermatophyta</taxon>
        <taxon>Magnoliopsida</taxon>
        <taxon>eudicotyledons</taxon>
        <taxon>Gunneridae</taxon>
        <taxon>Pentapetalae</taxon>
        <taxon>rosids</taxon>
        <taxon>fabids</taxon>
        <taxon>Fabales</taxon>
        <taxon>Fabaceae</taxon>
        <taxon>Papilionoideae</taxon>
        <taxon>50 kb inversion clade</taxon>
        <taxon>NPAAA clade</taxon>
        <taxon>indigoferoid/millettioid clade</taxon>
        <taxon>Phaseoleae</taxon>
        <taxon>Psophocarpus</taxon>
    </lineage>
</organism>
<dbReference type="Gene3D" id="3.30.160.60">
    <property type="entry name" value="Classic Zinc Finger"/>
    <property type="match status" value="1"/>
</dbReference>
<comment type="subcellular location">
    <subcellularLocation>
        <location evidence="1">Nucleus</location>
    </subcellularLocation>
</comment>
<dbReference type="GO" id="GO:0006355">
    <property type="term" value="P:regulation of DNA-templated transcription"/>
    <property type="evidence" value="ECO:0007669"/>
    <property type="project" value="TreeGrafter"/>
</dbReference>
<evidence type="ECO:0000313" key="12">
    <source>
        <dbReference type="Proteomes" id="UP001386955"/>
    </source>
</evidence>
<dbReference type="EMBL" id="JAYMYS010000008">
    <property type="protein sequence ID" value="KAK7382975.1"/>
    <property type="molecule type" value="Genomic_DNA"/>
</dbReference>
<dbReference type="GO" id="GO:0009640">
    <property type="term" value="P:photomorphogenesis"/>
    <property type="evidence" value="ECO:0007669"/>
    <property type="project" value="TreeGrafter"/>
</dbReference>
<dbReference type="InterPro" id="IPR049808">
    <property type="entry name" value="CONSTANS-like_Bbox1"/>
</dbReference>
<dbReference type="GO" id="GO:0000976">
    <property type="term" value="F:transcription cis-regulatory region binding"/>
    <property type="evidence" value="ECO:0007669"/>
    <property type="project" value="UniProtKB-ARBA"/>
</dbReference>
<reference evidence="11 12" key="1">
    <citation type="submission" date="2024-01" db="EMBL/GenBank/DDBJ databases">
        <title>The genomes of 5 underutilized Papilionoideae crops provide insights into root nodulation and disease resistanc.</title>
        <authorList>
            <person name="Jiang F."/>
        </authorList>
    </citation>
    <scope>NUCLEOTIDE SEQUENCE [LARGE SCALE GENOMIC DNA]</scope>
    <source>
        <strain evidence="11">DUOXIRENSHENG_FW03</strain>
        <tissue evidence="11">Leaves</tissue>
    </source>
</reference>
<dbReference type="InterPro" id="IPR051979">
    <property type="entry name" value="B-box_zinc_finger"/>
</dbReference>
<evidence type="ECO:0000256" key="2">
    <source>
        <dbReference type="ARBA" id="ARBA00022723"/>
    </source>
</evidence>
<feature type="domain" description="B box-type" evidence="10">
    <location>
        <begin position="53"/>
        <end position="100"/>
    </location>
</feature>